<name>A0ABN2AG10_9MICO</name>
<proteinExistence type="predicted"/>
<dbReference type="Proteomes" id="UP001500177">
    <property type="component" value="Unassembled WGS sequence"/>
</dbReference>
<organism evidence="1 2">
    <name type="scientific">Brevibacterium permense</name>
    <dbReference type="NCBI Taxonomy" id="234834"/>
    <lineage>
        <taxon>Bacteria</taxon>
        <taxon>Bacillati</taxon>
        <taxon>Actinomycetota</taxon>
        <taxon>Actinomycetes</taxon>
        <taxon>Micrococcales</taxon>
        <taxon>Brevibacteriaceae</taxon>
        <taxon>Brevibacterium</taxon>
    </lineage>
</organism>
<accession>A0ABN2AG10</accession>
<reference evidence="1 2" key="1">
    <citation type="journal article" date="2019" name="Int. J. Syst. Evol. Microbiol.">
        <title>The Global Catalogue of Microorganisms (GCM) 10K type strain sequencing project: providing services to taxonomists for standard genome sequencing and annotation.</title>
        <authorList>
            <consortium name="The Broad Institute Genomics Platform"/>
            <consortium name="The Broad Institute Genome Sequencing Center for Infectious Disease"/>
            <person name="Wu L."/>
            <person name="Ma J."/>
        </authorList>
    </citation>
    <scope>NUCLEOTIDE SEQUENCE [LARGE SCALE GENOMIC DNA]</scope>
    <source>
        <strain evidence="1 2">JCM 13318</strain>
    </source>
</reference>
<evidence type="ECO:0000313" key="2">
    <source>
        <dbReference type="Proteomes" id="UP001500177"/>
    </source>
</evidence>
<comment type="caution">
    <text evidence="1">The sequence shown here is derived from an EMBL/GenBank/DDBJ whole genome shotgun (WGS) entry which is preliminary data.</text>
</comment>
<keyword evidence="2" id="KW-1185">Reference proteome</keyword>
<dbReference type="EMBL" id="BAAALX010000010">
    <property type="protein sequence ID" value="GAA1518483.1"/>
    <property type="molecule type" value="Genomic_DNA"/>
</dbReference>
<evidence type="ECO:0000313" key="1">
    <source>
        <dbReference type="EMBL" id="GAA1518483.1"/>
    </source>
</evidence>
<protein>
    <submittedName>
        <fullName evidence="1">Uncharacterized protein</fullName>
    </submittedName>
</protein>
<sequence length="59" mass="6391">MQQPPGAKSSGANLPSRIFASAHYVLVEAPRSMETPAPTLEREVVKVKGRSLRPCPVTF</sequence>
<gene>
    <name evidence="1" type="ORF">GCM10009690_21960</name>
</gene>